<protein>
    <submittedName>
        <fullName evidence="2">Uncharacterized protein</fullName>
    </submittedName>
</protein>
<gene>
    <name evidence="2" type="ORF">SACU0126_LOCUS23018</name>
</gene>
<organism evidence="2">
    <name type="scientific">Strombidinopsis acuminata</name>
    <dbReference type="NCBI Taxonomy" id="141414"/>
    <lineage>
        <taxon>Eukaryota</taxon>
        <taxon>Sar</taxon>
        <taxon>Alveolata</taxon>
        <taxon>Ciliophora</taxon>
        <taxon>Intramacronucleata</taxon>
        <taxon>Spirotrichea</taxon>
        <taxon>Choreotrichia</taxon>
        <taxon>Choreotrichida</taxon>
        <taxon>Strombidinopsidae</taxon>
        <taxon>Strombidinopsis</taxon>
    </lineage>
</organism>
<accession>A0A7S3WSS6</accession>
<reference evidence="2" key="1">
    <citation type="submission" date="2021-01" db="EMBL/GenBank/DDBJ databases">
        <authorList>
            <person name="Corre E."/>
            <person name="Pelletier E."/>
            <person name="Niang G."/>
            <person name="Scheremetjew M."/>
            <person name="Finn R."/>
            <person name="Kale V."/>
            <person name="Holt S."/>
            <person name="Cochrane G."/>
            <person name="Meng A."/>
            <person name="Brown T."/>
            <person name="Cohen L."/>
        </authorList>
    </citation>
    <scope>NUCLEOTIDE SEQUENCE</scope>
    <source>
        <strain evidence="2">SPMC142</strain>
    </source>
</reference>
<proteinExistence type="predicted"/>
<dbReference type="AlphaFoldDB" id="A0A7S3WSS6"/>
<evidence type="ECO:0000256" key="1">
    <source>
        <dbReference type="SAM" id="MobiDB-lite"/>
    </source>
</evidence>
<name>A0A7S3WSS6_9SPIT</name>
<sequence length="146" mass="16011">MRGWRRCGPPWRIPAVAAFLCSARRNGPEAGTCRATLLTTSPTAKCFVTAPYEESKFGGKKSLKEKRRFLYWGIAKELGVCARGQAIKQTECVQKEIRSLYGQPETGFVPSNMRKKRKRQGGAEGGGEAENGKGEEECGEESHGGQ</sequence>
<dbReference type="EMBL" id="HBIQ01072243">
    <property type="protein sequence ID" value="CAE0576342.1"/>
    <property type="molecule type" value="Transcribed_RNA"/>
</dbReference>
<evidence type="ECO:0000313" key="2">
    <source>
        <dbReference type="EMBL" id="CAE0576342.1"/>
    </source>
</evidence>
<feature type="region of interest" description="Disordered" evidence="1">
    <location>
        <begin position="103"/>
        <end position="146"/>
    </location>
</feature>
<feature type="compositionally biased region" description="Basic and acidic residues" evidence="1">
    <location>
        <begin position="130"/>
        <end position="146"/>
    </location>
</feature>